<proteinExistence type="predicted"/>
<protein>
    <submittedName>
        <fullName evidence="1">Uncharacterized protein</fullName>
    </submittedName>
</protein>
<keyword evidence="2" id="KW-1185">Reference proteome</keyword>
<gene>
    <name evidence="1" type="ORF">V1286_004926</name>
</gene>
<reference evidence="1 2" key="1">
    <citation type="submission" date="2024-02" db="EMBL/GenBank/DDBJ databases">
        <title>Adaptive strategies in a cosmopolitan and abundant soil bacterium.</title>
        <authorList>
            <person name="Carini P."/>
        </authorList>
    </citation>
    <scope>NUCLEOTIDE SEQUENCE [LARGE SCALE GENOMIC DNA]</scope>
    <source>
        <strain evidence="1 2">AZCC 1608</strain>
    </source>
</reference>
<accession>A0ABU8BFS3</accession>
<comment type="caution">
    <text evidence="1">The sequence shown here is derived from an EMBL/GenBank/DDBJ whole genome shotgun (WGS) entry which is preliminary data.</text>
</comment>
<dbReference type="RefSeq" id="WP_334483542.1">
    <property type="nucleotide sequence ID" value="NZ_JAZHRV010000001.1"/>
</dbReference>
<dbReference type="EMBL" id="JAZHRV010000001">
    <property type="protein sequence ID" value="MEH2557397.1"/>
    <property type="molecule type" value="Genomic_DNA"/>
</dbReference>
<name>A0ABU8BFS3_9BRAD</name>
<sequence length="43" mass="4823">MLGFEERSKLMYMVARAVQAISVFVAPDGGMKIAAEYHTEMSR</sequence>
<dbReference type="Proteomes" id="UP001364224">
    <property type="component" value="Unassembled WGS sequence"/>
</dbReference>
<evidence type="ECO:0000313" key="1">
    <source>
        <dbReference type="EMBL" id="MEH2557397.1"/>
    </source>
</evidence>
<organism evidence="1 2">
    <name type="scientific">Bradyrhizobium algeriense</name>
    <dbReference type="NCBI Taxonomy" id="634784"/>
    <lineage>
        <taxon>Bacteria</taxon>
        <taxon>Pseudomonadati</taxon>
        <taxon>Pseudomonadota</taxon>
        <taxon>Alphaproteobacteria</taxon>
        <taxon>Hyphomicrobiales</taxon>
        <taxon>Nitrobacteraceae</taxon>
        <taxon>Bradyrhizobium</taxon>
    </lineage>
</organism>
<evidence type="ECO:0000313" key="2">
    <source>
        <dbReference type="Proteomes" id="UP001364224"/>
    </source>
</evidence>